<organism evidence="1 2">
    <name type="scientific">Chryseolinea lacunae</name>
    <dbReference type="NCBI Taxonomy" id="2801331"/>
    <lineage>
        <taxon>Bacteria</taxon>
        <taxon>Pseudomonadati</taxon>
        <taxon>Bacteroidota</taxon>
        <taxon>Cytophagia</taxon>
        <taxon>Cytophagales</taxon>
        <taxon>Fulvivirgaceae</taxon>
        <taxon>Chryseolinea</taxon>
    </lineage>
</organism>
<reference evidence="1 2" key="1">
    <citation type="submission" date="2021-01" db="EMBL/GenBank/DDBJ databases">
        <title>Chryseolinea sp. Jin1 Genome sequencing and assembly.</title>
        <authorList>
            <person name="Kim I."/>
        </authorList>
    </citation>
    <scope>NUCLEOTIDE SEQUENCE [LARGE SCALE GENOMIC DNA]</scope>
    <source>
        <strain evidence="1 2">Jin1</strain>
    </source>
</reference>
<sequence>MRYLIVFFVFLGTAAQAQTILYFNTGVGSYNMGDMKALQRQLLVTFPVEAKITEAFPAFIYYEAGFNIKPHREEFFGLNVGYGSTGGRVSYSDYSGKIKSDQLLRYYFVTASAGLSFTLDEKESWFIRGDFKPGIAFTTLKITADETIGTQSSTDQANFTATSFSVQPSVTAIKRFGRLGVQAEVGYYATIAPGKLMSKEHQDGYLIDDKNNPLHANWSGLRASLGCVVFLNRSTD</sequence>
<evidence type="ECO:0000313" key="1">
    <source>
        <dbReference type="EMBL" id="MBL0743883.1"/>
    </source>
</evidence>
<dbReference type="EMBL" id="JAERRB010000008">
    <property type="protein sequence ID" value="MBL0743883.1"/>
    <property type="molecule type" value="Genomic_DNA"/>
</dbReference>
<evidence type="ECO:0008006" key="3">
    <source>
        <dbReference type="Google" id="ProtNLM"/>
    </source>
</evidence>
<evidence type="ECO:0000313" key="2">
    <source>
        <dbReference type="Proteomes" id="UP000613030"/>
    </source>
</evidence>
<dbReference type="RefSeq" id="WP_202013451.1">
    <property type="nucleotide sequence ID" value="NZ_JAERRB010000008.1"/>
</dbReference>
<dbReference type="Proteomes" id="UP000613030">
    <property type="component" value="Unassembled WGS sequence"/>
</dbReference>
<comment type="caution">
    <text evidence="1">The sequence shown here is derived from an EMBL/GenBank/DDBJ whole genome shotgun (WGS) entry which is preliminary data.</text>
</comment>
<protein>
    <recommendedName>
        <fullName evidence="3">Outer membrane protein beta-barrel domain-containing protein</fullName>
    </recommendedName>
</protein>
<accession>A0ABS1KWN5</accession>
<gene>
    <name evidence="1" type="ORF">JI741_21810</name>
</gene>
<keyword evidence="2" id="KW-1185">Reference proteome</keyword>
<name>A0ABS1KWN5_9BACT</name>
<proteinExistence type="predicted"/>